<reference evidence="3 4" key="2">
    <citation type="journal article" date="2016" name="Genome Biol. Evol.">
        <title>Extensive mobilome-driven genome diversification in mouse gut-associated Bacteroides vulgatus mpk.</title>
        <authorList>
            <person name="Lange A."/>
            <person name="Beier S."/>
            <person name="Steimle A."/>
            <person name="Autenrieth I.B."/>
            <person name="Huson D.H."/>
            <person name="Frick J.S."/>
        </authorList>
    </citation>
    <scope>NUCLEOTIDE SEQUENCE [LARGE SCALE GENOMIC DNA]</scope>
    <source>
        <strain evidence="4">mpk</strain>
    </source>
</reference>
<evidence type="ECO:0000259" key="1">
    <source>
        <dbReference type="Pfam" id="PF08401"/>
    </source>
</evidence>
<dbReference type="AlphaFoldDB" id="A0A0P0LFA5"/>
<feature type="domain" description="Polyvalent protein metallopeptidase" evidence="2">
    <location>
        <begin position="189"/>
        <end position="295"/>
    </location>
</feature>
<dbReference type="InterPro" id="IPR017113">
    <property type="entry name" value="Antirestriction_ArdC"/>
</dbReference>
<name>A0A0P0LFA5_PHOVU</name>
<reference evidence="4" key="1">
    <citation type="submission" date="2015-10" db="EMBL/GenBank/DDBJ databases">
        <title>Extensive mobilome-driven genome diversification in gut-associated Bacteroides vulgatus mpk.</title>
        <authorList>
            <person name="Beier S."/>
            <person name="Lange A."/>
            <person name="Huson D.H."/>
            <person name="Frick J.-S."/>
            <person name="Autenrieth I.B."/>
        </authorList>
    </citation>
    <scope>NUCLEOTIDE SEQUENCE [LARGE SCALE GENOMIC DNA]</scope>
    <source>
        <strain evidence="4">mpk</strain>
    </source>
</reference>
<proteinExistence type="predicted"/>
<evidence type="ECO:0000313" key="4">
    <source>
        <dbReference type="Proteomes" id="UP000061587"/>
    </source>
</evidence>
<dbReference type="Pfam" id="PF18818">
    <property type="entry name" value="MPTase-PolyVal"/>
    <property type="match status" value="1"/>
</dbReference>
<dbReference type="GO" id="GO:0003697">
    <property type="term" value="F:single-stranded DNA binding"/>
    <property type="evidence" value="ECO:0007669"/>
    <property type="project" value="InterPro"/>
</dbReference>
<dbReference type="EMBL" id="CP013020">
    <property type="protein sequence ID" value="ALK82976.1"/>
    <property type="molecule type" value="Genomic_DNA"/>
</dbReference>
<protein>
    <submittedName>
        <fullName evidence="3">DNA primase TraC</fullName>
    </submittedName>
</protein>
<dbReference type="PATRIC" id="fig|821.40.peg.403"/>
<organism evidence="3 4">
    <name type="scientific">Phocaeicola vulgatus</name>
    <name type="common">Bacteroides vulgatus</name>
    <dbReference type="NCBI Taxonomy" id="821"/>
    <lineage>
        <taxon>Bacteria</taxon>
        <taxon>Pseudomonadati</taxon>
        <taxon>Bacteroidota</taxon>
        <taxon>Bacteroidia</taxon>
        <taxon>Bacteroidales</taxon>
        <taxon>Bacteroidaceae</taxon>
        <taxon>Phocaeicola</taxon>
    </lineage>
</organism>
<dbReference type="InterPro" id="IPR041459">
    <property type="entry name" value="MPTase-PolyVal"/>
</dbReference>
<feature type="domain" description="N-terminal" evidence="1">
    <location>
        <begin position="15"/>
        <end position="140"/>
    </location>
</feature>
<dbReference type="Pfam" id="PF08401">
    <property type="entry name" value="ArdcN"/>
    <property type="match status" value="1"/>
</dbReference>
<evidence type="ECO:0000313" key="3">
    <source>
        <dbReference type="EMBL" id="ALK82976.1"/>
    </source>
</evidence>
<dbReference type="PIRSF" id="PIRSF037112">
    <property type="entry name" value="Antirestriction_ArdC"/>
    <property type="match status" value="1"/>
</dbReference>
<dbReference type="InterPro" id="IPR013610">
    <property type="entry name" value="ArdC_N"/>
</dbReference>
<gene>
    <name evidence="3" type="ORF">BvMPK_0337</name>
</gene>
<accession>A0A0P0LFA5</accession>
<evidence type="ECO:0000259" key="2">
    <source>
        <dbReference type="Pfam" id="PF18818"/>
    </source>
</evidence>
<sequence length="325" mass="37460">MATTTNNTIEKISPVFTDLLIKKIESLKSDWQKPWITSLKHGFPRNLRGTVYNGGNILMLLFYTEFMKFTLPVFLTFNQAKAEEVSINKGARSFPVYYWFKFVVHKESNKSVPYEEYCKLSKAEKDEYKVIPQMKYYNVFNLDQTNFAEKYPERFAKMQQGEQPENHSDGIECGMLDELIYMQNWYCPIKVKYSDSAFYVPATDYIVCPEKEQFPQGAEFYGTLLHEMAHSTGNPQRLNRTFGSFFGDELYAREELVAELTSALCGAFFGIATTPQDNNAAYLKHWLTKLKQEPAFLIDILGDVNKAAKMITERVTEPINEPVAA</sequence>
<dbReference type="Proteomes" id="UP000061587">
    <property type="component" value="Chromosome"/>
</dbReference>